<feature type="transmembrane region" description="Helical" evidence="1">
    <location>
        <begin position="42"/>
        <end position="66"/>
    </location>
</feature>
<keyword evidence="1" id="KW-0812">Transmembrane</keyword>
<dbReference type="Proteomes" id="UP000054144">
    <property type="component" value="Unassembled WGS sequence"/>
</dbReference>
<feature type="non-terminal residue" evidence="3">
    <location>
        <position position="1"/>
    </location>
</feature>
<keyword evidence="1" id="KW-0472">Membrane</keyword>
<feature type="transmembrane region" description="Helical" evidence="1">
    <location>
        <begin position="225"/>
        <end position="246"/>
    </location>
</feature>
<reference evidence="3 4" key="1">
    <citation type="journal article" date="2015" name="Fungal Genet. Biol.">
        <title>Evolution of novel wood decay mechanisms in Agaricales revealed by the genome sequences of Fistulina hepatica and Cylindrobasidium torrendii.</title>
        <authorList>
            <person name="Floudas D."/>
            <person name="Held B.W."/>
            <person name="Riley R."/>
            <person name="Nagy L.G."/>
            <person name="Koehler G."/>
            <person name="Ransdell A.S."/>
            <person name="Younus H."/>
            <person name="Chow J."/>
            <person name="Chiniquy J."/>
            <person name="Lipzen A."/>
            <person name="Tritt A."/>
            <person name="Sun H."/>
            <person name="Haridas S."/>
            <person name="LaButti K."/>
            <person name="Ohm R.A."/>
            <person name="Kues U."/>
            <person name="Blanchette R.A."/>
            <person name="Grigoriev I.V."/>
            <person name="Minto R.E."/>
            <person name="Hibbett D.S."/>
        </authorList>
    </citation>
    <scope>NUCLEOTIDE SEQUENCE [LARGE SCALE GENOMIC DNA]</scope>
    <source>
        <strain evidence="3 4">ATCC 64428</strain>
    </source>
</reference>
<evidence type="ECO:0000313" key="4">
    <source>
        <dbReference type="Proteomes" id="UP000054144"/>
    </source>
</evidence>
<dbReference type="OrthoDB" id="3206554at2759"/>
<feature type="transmembrane region" description="Helical" evidence="1">
    <location>
        <begin position="189"/>
        <end position="219"/>
    </location>
</feature>
<name>A0A0D7AEK7_9AGAR</name>
<feature type="non-terminal residue" evidence="3">
    <location>
        <position position="251"/>
    </location>
</feature>
<dbReference type="PANTHER" id="PTHR40465:SF1">
    <property type="entry name" value="DUF6534 DOMAIN-CONTAINING PROTEIN"/>
    <property type="match status" value="1"/>
</dbReference>
<dbReference type="AlphaFoldDB" id="A0A0D7AEK7"/>
<sequence length="251" mass="27759">ISTTFGAVILGGLFAALLCGVVIAQAVVYIKMYPKDPLKVKLLVTLVLSLDVIHTGFIWTAIWDWIVIHYGDTSSIDLIHWSVAFTIMFTAILTFCVHMFLAHRIWLLSHKNYLLTVVILFLAFSRLISATATTGGMLKYARFSTFRAHGFAWIFTLGLALSCVADILITASLFVLLHTSRSGQPHFNAVIDALILYAFENGLLTCIGTVASMICWILMGNNLIFMALHFGIGKLYANSLLATLNARRVIQ</sequence>
<keyword evidence="4" id="KW-1185">Reference proteome</keyword>
<protein>
    <recommendedName>
        <fullName evidence="2">DUF6534 domain-containing protein</fullName>
    </recommendedName>
</protein>
<dbReference type="EMBL" id="KN881721">
    <property type="protein sequence ID" value="KIY49816.1"/>
    <property type="molecule type" value="Genomic_DNA"/>
</dbReference>
<feature type="transmembrane region" description="Helical" evidence="1">
    <location>
        <begin position="6"/>
        <end position="30"/>
    </location>
</feature>
<feature type="domain" description="DUF6534" evidence="2">
    <location>
        <begin position="162"/>
        <end position="248"/>
    </location>
</feature>
<organism evidence="3 4">
    <name type="scientific">Fistulina hepatica ATCC 64428</name>
    <dbReference type="NCBI Taxonomy" id="1128425"/>
    <lineage>
        <taxon>Eukaryota</taxon>
        <taxon>Fungi</taxon>
        <taxon>Dikarya</taxon>
        <taxon>Basidiomycota</taxon>
        <taxon>Agaricomycotina</taxon>
        <taxon>Agaricomycetes</taxon>
        <taxon>Agaricomycetidae</taxon>
        <taxon>Agaricales</taxon>
        <taxon>Fistulinaceae</taxon>
        <taxon>Fistulina</taxon>
    </lineage>
</organism>
<evidence type="ECO:0000259" key="2">
    <source>
        <dbReference type="Pfam" id="PF20152"/>
    </source>
</evidence>
<feature type="transmembrane region" description="Helical" evidence="1">
    <location>
        <begin position="113"/>
        <end position="132"/>
    </location>
</feature>
<evidence type="ECO:0000313" key="3">
    <source>
        <dbReference type="EMBL" id="KIY49816.1"/>
    </source>
</evidence>
<accession>A0A0D7AEK7</accession>
<feature type="transmembrane region" description="Helical" evidence="1">
    <location>
        <begin position="152"/>
        <end position="177"/>
    </location>
</feature>
<keyword evidence="1" id="KW-1133">Transmembrane helix</keyword>
<dbReference type="PANTHER" id="PTHR40465">
    <property type="entry name" value="CHROMOSOME 1, WHOLE GENOME SHOTGUN SEQUENCE"/>
    <property type="match status" value="1"/>
</dbReference>
<gene>
    <name evidence="3" type="ORF">FISHEDRAFT_13227</name>
</gene>
<proteinExistence type="predicted"/>
<evidence type="ECO:0000256" key="1">
    <source>
        <dbReference type="SAM" id="Phobius"/>
    </source>
</evidence>
<feature type="transmembrane region" description="Helical" evidence="1">
    <location>
        <begin position="78"/>
        <end position="101"/>
    </location>
</feature>
<dbReference type="InterPro" id="IPR045339">
    <property type="entry name" value="DUF6534"/>
</dbReference>
<dbReference type="Pfam" id="PF20152">
    <property type="entry name" value="DUF6534"/>
    <property type="match status" value="1"/>
</dbReference>